<proteinExistence type="predicted"/>
<keyword evidence="2 6" id="KW-0853">WD repeat</keyword>
<feature type="compositionally biased region" description="Polar residues" evidence="7">
    <location>
        <begin position="88"/>
        <end position="97"/>
    </location>
</feature>
<dbReference type="RefSeq" id="XP_030632779.1">
    <property type="nucleotide sequence ID" value="XM_030776919.1"/>
</dbReference>
<dbReference type="Proteomes" id="UP000504632">
    <property type="component" value="Chromosome 6"/>
</dbReference>
<evidence type="ECO:0000313" key="9">
    <source>
        <dbReference type="Proteomes" id="UP000504632"/>
    </source>
</evidence>
<dbReference type="PROSITE" id="PS50225">
    <property type="entry name" value="SOCS"/>
    <property type="match status" value="1"/>
</dbReference>
<reference evidence="10" key="1">
    <citation type="submission" date="2025-08" db="UniProtKB">
        <authorList>
            <consortium name="RefSeq"/>
        </authorList>
    </citation>
    <scope>IDENTIFICATION</scope>
</reference>
<dbReference type="InterPro" id="IPR036322">
    <property type="entry name" value="WD40_repeat_dom_sf"/>
</dbReference>
<evidence type="ECO:0000256" key="1">
    <source>
        <dbReference type="ARBA" id="ARBA00004906"/>
    </source>
</evidence>
<sequence>MASFPDFVNENEIGKAKFIGELLAPAAPFDQKSGRETWTVAFAPDGSYFAWSQGHRIVRLVPWAKCLANFTVGKEERSPGAGPRRLSRQNSDGQLSTGELREHTIDCGDIVWGLAFGSSVPEKQSRCVNIEWHRFKFGQDQLLLATGLNNGRIKIWDVYTGKLLLNLMDHTEIVRDLTFAPDGSLVLVSASRDKTLRVWDLKDDGNMVKVLRGHQNWVYCSAFSPDSSILCSVGAGKAVFLWDMDKYTLIRKLEGHHNDVVSCEFSPDGALLVTASYDTRVIVWDPHVGTVLLELGLVRFWCIDEKSPQAIAPLTNGLCCAFSTDGSTLAAGSRDGSVHFWECPRSIASLQHLCRMAVRRVLSTQQVYNLSIPACMQDYLAYKTM</sequence>
<protein>
    <recommendedName>
        <fullName evidence="5">WD repeat and SOCS box-containing protein 1</fullName>
    </recommendedName>
</protein>
<dbReference type="CDD" id="cd00200">
    <property type="entry name" value="WD40"/>
    <property type="match status" value="1"/>
</dbReference>
<evidence type="ECO:0000259" key="8">
    <source>
        <dbReference type="PROSITE" id="PS50225"/>
    </source>
</evidence>
<dbReference type="Pfam" id="PF07525">
    <property type="entry name" value="SOCS_box"/>
    <property type="match status" value="1"/>
</dbReference>
<feature type="repeat" description="WD" evidence="6">
    <location>
        <begin position="167"/>
        <end position="209"/>
    </location>
</feature>
<feature type="repeat" description="WD" evidence="6">
    <location>
        <begin position="137"/>
        <end position="166"/>
    </location>
</feature>
<dbReference type="SMART" id="SM00969">
    <property type="entry name" value="SOCS_box"/>
    <property type="match status" value="1"/>
</dbReference>
<keyword evidence="4" id="KW-0833">Ubl conjugation pathway</keyword>
<dbReference type="SUPFAM" id="SSF158235">
    <property type="entry name" value="SOCS box-like"/>
    <property type="match status" value="1"/>
</dbReference>
<dbReference type="AlphaFoldDB" id="A0A6J2VLG6"/>
<dbReference type="SMART" id="SM00253">
    <property type="entry name" value="SOCS"/>
    <property type="match status" value="1"/>
</dbReference>
<feature type="region of interest" description="Disordered" evidence="7">
    <location>
        <begin position="74"/>
        <end position="97"/>
    </location>
</feature>
<evidence type="ECO:0000256" key="4">
    <source>
        <dbReference type="ARBA" id="ARBA00022786"/>
    </source>
</evidence>
<dbReference type="Gene3D" id="2.130.10.10">
    <property type="entry name" value="YVTN repeat-like/Quinoprotein amine dehydrogenase"/>
    <property type="match status" value="3"/>
</dbReference>
<evidence type="ECO:0000313" key="10">
    <source>
        <dbReference type="RefSeq" id="XP_030632779.1"/>
    </source>
</evidence>
<organism evidence="9 10">
    <name type="scientific">Chanos chanos</name>
    <name type="common">Milkfish</name>
    <name type="synonym">Mugil chanos</name>
    <dbReference type="NCBI Taxonomy" id="29144"/>
    <lineage>
        <taxon>Eukaryota</taxon>
        <taxon>Metazoa</taxon>
        <taxon>Chordata</taxon>
        <taxon>Craniata</taxon>
        <taxon>Vertebrata</taxon>
        <taxon>Euteleostomi</taxon>
        <taxon>Actinopterygii</taxon>
        <taxon>Neopterygii</taxon>
        <taxon>Teleostei</taxon>
        <taxon>Ostariophysi</taxon>
        <taxon>Gonorynchiformes</taxon>
        <taxon>Chanidae</taxon>
        <taxon>Chanos</taxon>
    </lineage>
</organism>
<dbReference type="InterPro" id="IPR015943">
    <property type="entry name" value="WD40/YVTN_repeat-like_dom_sf"/>
</dbReference>
<dbReference type="Pfam" id="PF00400">
    <property type="entry name" value="WD40"/>
    <property type="match status" value="4"/>
</dbReference>
<name>A0A6J2VLG6_CHACN</name>
<dbReference type="InterPro" id="IPR019775">
    <property type="entry name" value="WD40_repeat_CS"/>
</dbReference>
<dbReference type="CTD" id="26118"/>
<dbReference type="SMART" id="SM00320">
    <property type="entry name" value="WD40"/>
    <property type="match status" value="5"/>
</dbReference>
<accession>A0A6J2VLG6</accession>
<evidence type="ECO:0000256" key="6">
    <source>
        <dbReference type="PROSITE-ProRule" id="PRU00221"/>
    </source>
</evidence>
<dbReference type="InterPro" id="IPR001680">
    <property type="entry name" value="WD40_rpt"/>
</dbReference>
<dbReference type="PROSITE" id="PS50294">
    <property type="entry name" value="WD_REPEATS_REGION"/>
    <property type="match status" value="3"/>
</dbReference>
<keyword evidence="3" id="KW-0677">Repeat</keyword>
<evidence type="ECO:0000256" key="5">
    <source>
        <dbReference type="ARBA" id="ARBA00040055"/>
    </source>
</evidence>
<feature type="repeat" description="WD" evidence="6">
    <location>
        <begin position="253"/>
        <end position="285"/>
    </location>
</feature>
<dbReference type="SUPFAM" id="SSF50978">
    <property type="entry name" value="WD40 repeat-like"/>
    <property type="match status" value="1"/>
</dbReference>
<evidence type="ECO:0000256" key="2">
    <source>
        <dbReference type="ARBA" id="ARBA00022574"/>
    </source>
</evidence>
<comment type="pathway">
    <text evidence="1">Protein modification; protein ubiquitination.</text>
</comment>
<dbReference type="UniPathway" id="UPA00143"/>
<dbReference type="InterPro" id="IPR001496">
    <property type="entry name" value="SOCS_box"/>
</dbReference>
<evidence type="ECO:0000256" key="3">
    <source>
        <dbReference type="ARBA" id="ARBA00022737"/>
    </source>
</evidence>
<feature type="domain" description="SOCS box" evidence="8">
    <location>
        <begin position="344"/>
        <end position="385"/>
    </location>
</feature>
<dbReference type="InterPro" id="IPR036036">
    <property type="entry name" value="SOCS_box-like_dom_sf"/>
</dbReference>
<dbReference type="PROSITE" id="PS00678">
    <property type="entry name" value="WD_REPEATS_1"/>
    <property type="match status" value="1"/>
</dbReference>
<dbReference type="Gene3D" id="1.10.750.20">
    <property type="entry name" value="SOCS box"/>
    <property type="match status" value="1"/>
</dbReference>
<dbReference type="GO" id="GO:0035556">
    <property type="term" value="P:intracellular signal transduction"/>
    <property type="evidence" value="ECO:0007669"/>
    <property type="project" value="InterPro"/>
</dbReference>
<keyword evidence="9" id="KW-1185">Reference proteome</keyword>
<dbReference type="InterPro" id="IPR020472">
    <property type="entry name" value="WD40_PAC1"/>
</dbReference>
<dbReference type="PRINTS" id="PR00320">
    <property type="entry name" value="GPROTEINBRPT"/>
</dbReference>
<dbReference type="GO" id="GO:0000209">
    <property type="term" value="P:protein polyubiquitination"/>
    <property type="evidence" value="ECO:0007669"/>
    <property type="project" value="TreeGrafter"/>
</dbReference>
<gene>
    <name evidence="10" type="primary">wsb1</name>
</gene>
<feature type="repeat" description="WD" evidence="6">
    <location>
        <begin position="321"/>
        <end position="342"/>
    </location>
</feature>
<dbReference type="GeneID" id="115814185"/>
<dbReference type="PROSITE" id="PS50082">
    <property type="entry name" value="WD_REPEATS_2"/>
    <property type="match status" value="5"/>
</dbReference>
<feature type="repeat" description="WD" evidence="6">
    <location>
        <begin position="211"/>
        <end position="252"/>
    </location>
</feature>
<dbReference type="InterPro" id="IPR051983">
    <property type="entry name" value="WSB_SOCS-box_domain"/>
</dbReference>
<dbReference type="PANTHER" id="PTHR15622:SF12">
    <property type="entry name" value="WD REPEAT AND SOCS BOX-CONTAINING PROTEIN 1"/>
    <property type="match status" value="1"/>
</dbReference>
<dbReference type="PANTHER" id="PTHR15622">
    <property type="entry name" value="WD40 REPEAT PROTEIN"/>
    <property type="match status" value="1"/>
</dbReference>
<evidence type="ECO:0000256" key="7">
    <source>
        <dbReference type="SAM" id="MobiDB-lite"/>
    </source>
</evidence>